<comment type="caution">
    <text evidence="1">The sequence shown here is derived from an EMBL/GenBank/DDBJ whole genome shotgun (WGS) entry which is preliminary data.</text>
</comment>
<evidence type="ECO:0000313" key="2">
    <source>
        <dbReference type="Proteomes" id="UP000484842"/>
    </source>
</evidence>
<keyword evidence="2" id="KW-1185">Reference proteome</keyword>
<dbReference type="SUPFAM" id="SSF55729">
    <property type="entry name" value="Acyl-CoA N-acyltransferases (Nat)"/>
    <property type="match status" value="1"/>
</dbReference>
<sequence length="168" mass="17552">MLRYRTFTEADFEALAQLDLTAQHAADPAFDTLPERERMGRLSTSLAALKFYERSEHSFVAQGAGAGLAGAVLAQHVWQGDRPIVLVRSLLLAPDASGEAAGGLLHAVVKSAYDSAVYEVHFPVTPALEGAARQEEAHLVGGYGVCHLGTRAVTAPGTRLGGADGGAA</sequence>
<protein>
    <submittedName>
        <fullName evidence="1">DUF1999 domain-containing protein</fullName>
    </submittedName>
</protein>
<name>A0A7X1NUU2_9DEIO</name>
<dbReference type="AlphaFoldDB" id="A0A7X1NUU2"/>
<organism evidence="1 2">
    <name type="scientific">Deinococcus terrestris</name>
    <dbReference type="NCBI Taxonomy" id="2651870"/>
    <lineage>
        <taxon>Bacteria</taxon>
        <taxon>Thermotogati</taxon>
        <taxon>Deinococcota</taxon>
        <taxon>Deinococci</taxon>
        <taxon>Deinococcales</taxon>
        <taxon>Deinococcaceae</taxon>
        <taxon>Deinococcus</taxon>
    </lineage>
</organism>
<dbReference type="InterPro" id="IPR016181">
    <property type="entry name" value="Acyl_CoA_acyltransferase"/>
</dbReference>
<dbReference type="Gene3D" id="3.40.630.30">
    <property type="match status" value="1"/>
</dbReference>
<dbReference type="RefSeq" id="WP_152869018.1">
    <property type="nucleotide sequence ID" value="NZ_WBSL01000001.1"/>
</dbReference>
<evidence type="ECO:0000313" key="1">
    <source>
        <dbReference type="EMBL" id="MPY65804.1"/>
    </source>
</evidence>
<dbReference type="EMBL" id="WBSL01000001">
    <property type="protein sequence ID" value="MPY65804.1"/>
    <property type="molecule type" value="Genomic_DNA"/>
</dbReference>
<dbReference type="Proteomes" id="UP000484842">
    <property type="component" value="Unassembled WGS sequence"/>
</dbReference>
<proteinExistence type="predicted"/>
<reference evidence="1 2" key="1">
    <citation type="submission" date="2019-10" db="EMBL/GenBank/DDBJ databases">
        <title>Deinococcus sp. isolated from soil.</title>
        <authorList>
            <person name="Li Y."/>
            <person name="Wang J."/>
        </authorList>
    </citation>
    <scope>NUCLEOTIDE SEQUENCE [LARGE SCALE GENOMIC DNA]</scope>
    <source>
        <strain evidence="1 2">SDU3-2</strain>
    </source>
</reference>
<dbReference type="Pfam" id="PF09390">
    <property type="entry name" value="DUF1999"/>
    <property type="match status" value="1"/>
</dbReference>
<dbReference type="InterPro" id="IPR018987">
    <property type="entry name" value="DUF1999"/>
</dbReference>
<accession>A0A7X1NUU2</accession>
<gene>
    <name evidence="1" type="ORF">F8S09_03710</name>
</gene>